<dbReference type="InterPro" id="IPR036691">
    <property type="entry name" value="Endo/exonu/phosph_ase_sf"/>
</dbReference>
<organism evidence="1 2">
    <name type="scientific">Paramuricea clavata</name>
    <name type="common">Red gorgonian</name>
    <name type="synonym">Violescent sea-whip</name>
    <dbReference type="NCBI Taxonomy" id="317549"/>
    <lineage>
        <taxon>Eukaryota</taxon>
        <taxon>Metazoa</taxon>
        <taxon>Cnidaria</taxon>
        <taxon>Anthozoa</taxon>
        <taxon>Octocorallia</taxon>
        <taxon>Malacalcyonacea</taxon>
        <taxon>Plexauridae</taxon>
        <taxon>Paramuricea</taxon>
    </lineage>
</organism>
<dbReference type="AlphaFoldDB" id="A0A6S7KLS6"/>
<keyword evidence="2" id="KW-1185">Reference proteome</keyword>
<reference evidence="1" key="1">
    <citation type="submission" date="2020-04" db="EMBL/GenBank/DDBJ databases">
        <authorList>
            <person name="Alioto T."/>
            <person name="Alioto T."/>
            <person name="Gomez Garrido J."/>
        </authorList>
    </citation>
    <scope>NUCLEOTIDE SEQUENCE</scope>
    <source>
        <strain evidence="1">A484AB</strain>
    </source>
</reference>
<proteinExistence type="predicted"/>
<gene>
    <name evidence="1" type="ORF">PACLA_8A031223</name>
</gene>
<dbReference type="Proteomes" id="UP001152795">
    <property type="component" value="Unassembled WGS sequence"/>
</dbReference>
<dbReference type="Gene3D" id="3.60.10.10">
    <property type="entry name" value="Endonuclease/exonuclease/phosphatase"/>
    <property type="match status" value="1"/>
</dbReference>
<dbReference type="OrthoDB" id="445826at2759"/>
<dbReference type="EMBL" id="CACRXK020011445">
    <property type="protein sequence ID" value="CAB4021458.1"/>
    <property type="molecule type" value="Genomic_DNA"/>
</dbReference>
<protein>
    <submittedName>
        <fullName evidence="1">Uncharacterized protein</fullName>
    </submittedName>
</protein>
<evidence type="ECO:0000313" key="1">
    <source>
        <dbReference type="EMBL" id="CAB4021458.1"/>
    </source>
</evidence>
<evidence type="ECO:0000313" key="2">
    <source>
        <dbReference type="Proteomes" id="UP001152795"/>
    </source>
</evidence>
<name>A0A6S7KLS6_PARCT</name>
<comment type="caution">
    <text evidence="1">The sequence shown here is derived from an EMBL/GenBank/DDBJ whole genome shotgun (WGS) entry which is preliminary data.</text>
</comment>
<sequence length="183" mass="21058">MLSELPYYNLTDEQFSKEIGAWVYNSIDNLYARSKDLFKDIVESLDKANDCNENLIYDYIESNENLIYDSIESKYHTIKQFGNRFSNVKRKGFSILHCNIRSLPKNLSLLNDVLLMVKELLNIIAITETRLAEDSHHNIRIPGYIFLGVNSKTSAGGVGFYISENINFTRRNDLDLALTEADM</sequence>
<accession>A0A6S7KLS6</accession>